<dbReference type="PANTHER" id="PTHR46148:SF57">
    <property type="entry name" value="OS12G0499874 PROTEIN"/>
    <property type="match status" value="1"/>
</dbReference>
<protein>
    <recommendedName>
        <fullName evidence="1">Tf2-1-like SH3-like domain-containing protein</fullName>
    </recommendedName>
</protein>
<dbReference type="Gene3D" id="1.10.340.70">
    <property type="match status" value="1"/>
</dbReference>
<proteinExistence type="predicted"/>
<evidence type="ECO:0000313" key="3">
    <source>
        <dbReference type="Proteomes" id="UP001234989"/>
    </source>
</evidence>
<dbReference type="Proteomes" id="UP001234989">
    <property type="component" value="Chromosome 1"/>
</dbReference>
<organism evidence="2 3">
    <name type="scientific">Solanum verrucosum</name>
    <dbReference type="NCBI Taxonomy" id="315347"/>
    <lineage>
        <taxon>Eukaryota</taxon>
        <taxon>Viridiplantae</taxon>
        <taxon>Streptophyta</taxon>
        <taxon>Embryophyta</taxon>
        <taxon>Tracheophyta</taxon>
        <taxon>Spermatophyta</taxon>
        <taxon>Magnoliopsida</taxon>
        <taxon>eudicotyledons</taxon>
        <taxon>Gunneridae</taxon>
        <taxon>Pentapetalae</taxon>
        <taxon>asterids</taxon>
        <taxon>lamiids</taxon>
        <taxon>Solanales</taxon>
        <taxon>Solanaceae</taxon>
        <taxon>Solanoideae</taxon>
        <taxon>Solaneae</taxon>
        <taxon>Solanum</taxon>
    </lineage>
</organism>
<reference evidence="2" key="1">
    <citation type="submission" date="2023-08" db="EMBL/GenBank/DDBJ databases">
        <title>A de novo genome assembly of Solanum verrucosum Schlechtendal, a Mexican diploid species geographically isolated from the other diploid A-genome species in potato relatives.</title>
        <authorList>
            <person name="Hosaka K."/>
        </authorList>
    </citation>
    <scope>NUCLEOTIDE SEQUENCE</scope>
    <source>
        <tissue evidence="2">Young leaves</tissue>
    </source>
</reference>
<feature type="domain" description="Tf2-1-like SH3-like" evidence="1">
    <location>
        <begin position="31"/>
        <end position="84"/>
    </location>
</feature>
<gene>
    <name evidence="2" type="ORF">MTR67_001528</name>
</gene>
<keyword evidence="3" id="KW-1185">Reference proteome</keyword>
<dbReference type="PANTHER" id="PTHR46148">
    <property type="entry name" value="CHROMO DOMAIN-CONTAINING PROTEIN"/>
    <property type="match status" value="1"/>
</dbReference>
<evidence type="ECO:0000259" key="1">
    <source>
        <dbReference type="Pfam" id="PF24626"/>
    </source>
</evidence>
<dbReference type="EMBL" id="CP133612">
    <property type="protein sequence ID" value="WMV08143.1"/>
    <property type="molecule type" value="Genomic_DNA"/>
</dbReference>
<accession>A0AAF0PNC2</accession>
<name>A0AAF0PNC2_SOLVR</name>
<dbReference type="InterPro" id="IPR056924">
    <property type="entry name" value="SH3_Tf2-1"/>
</dbReference>
<dbReference type="Pfam" id="PF24626">
    <property type="entry name" value="SH3_Tf2-1"/>
    <property type="match status" value="1"/>
</dbReference>
<evidence type="ECO:0000313" key="2">
    <source>
        <dbReference type="EMBL" id="WMV08143.1"/>
    </source>
</evidence>
<dbReference type="AlphaFoldDB" id="A0AAF0PNC2"/>
<sequence>MYRNMWEVFWWNGIKRAIADFVAKCPNCQQRVMIFGKKGKPSPRYVGPYRIFKRVSKVAYELELAAKLAAIHPVFHIILLKRCVGNPASIVPLESVVV</sequence>